<feature type="domain" description="DUF7703" evidence="3">
    <location>
        <begin position="20"/>
        <end position="257"/>
    </location>
</feature>
<protein>
    <recommendedName>
        <fullName evidence="3">DUF7703 domain-containing protein</fullName>
    </recommendedName>
</protein>
<feature type="transmembrane region" description="Helical" evidence="2">
    <location>
        <begin position="196"/>
        <end position="219"/>
    </location>
</feature>
<dbReference type="AlphaFoldDB" id="A0A397GWW4"/>
<dbReference type="GeneID" id="38125801"/>
<gene>
    <name evidence="4" type="ORF">CDV56_103827</name>
</gene>
<keyword evidence="2" id="KW-0472">Membrane</keyword>
<keyword evidence="2" id="KW-1133">Transmembrane helix</keyword>
<feature type="transmembrane region" description="Helical" evidence="2">
    <location>
        <begin position="116"/>
        <end position="138"/>
    </location>
</feature>
<name>A0A397GWW4_ASPTH</name>
<sequence length="336" mass="37730">MSIIRSTDAPRAYSTANLAEQFIIACFIAIAWYNAIELIVLCFTTFKKYGGFYFWALLVSSISILPFGFGYLLIIFNIYPGYFAVAVEEVGWCAMVTGQSLVLWSRLHLVVYSRKVLRGTLAMIIVDAVILHTTGWILEFGANSNQASRFTQPFEIFERVQLVGFSLQEIILSIVYTKAAIRLLKLRPRRQYRSTLVQLVVVNVLFILMDAAIVSFQYAGLFRIHVSFKAMVYSVKLKLEYAILGKLVHMSLMSHSNSAPTDPSDALEMSRRTNNRSHVEQTRAHRESQTSIIRDGDGFLDGEDLADCSRMGSSKGSFPSTTKEPEAACVEVGQRV</sequence>
<dbReference type="VEuPathDB" id="FungiDB:CDV56_103827"/>
<feature type="compositionally biased region" description="Polar residues" evidence="1">
    <location>
        <begin position="311"/>
        <end position="322"/>
    </location>
</feature>
<accession>A0A397GWW4</accession>
<keyword evidence="5" id="KW-1185">Reference proteome</keyword>
<evidence type="ECO:0000256" key="1">
    <source>
        <dbReference type="SAM" id="MobiDB-lite"/>
    </source>
</evidence>
<dbReference type="PANTHER" id="PTHR37013">
    <property type="entry name" value="INTEGRAL MEMBRANE PROTEIN (AFU_ORTHOLOGUE AFUA_1G05950)-RELATED"/>
    <property type="match status" value="1"/>
</dbReference>
<feature type="region of interest" description="Disordered" evidence="1">
    <location>
        <begin position="310"/>
        <end position="336"/>
    </location>
</feature>
<comment type="caution">
    <text evidence="4">The sequence shown here is derived from an EMBL/GenBank/DDBJ whole genome shotgun (WGS) entry which is preliminary data.</text>
</comment>
<proteinExistence type="predicted"/>
<dbReference type="OrthoDB" id="405906at2759"/>
<keyword evidence="2" id="KW-0812">Transmembrane</keyword>
<feature type="transmembrane region" description="Helical" evidence="2">
    <location>
        <begin position="82"/>
        <end position="104"/>
    </location>
</feature>
<feature type="transmembrane region" description="Helical" evidence="2">
    <location>
        <begin position="22"/>
        <end position="46"/>
    </location>
</feature>
<evidence type="ECO:0000313" key="5">
    <source>
        <dbReference type="Proteomes" id="UP000215305"/>
    </source>
</evidence>
<dbReference type="Proteomes" id="UP000215305">
    <property type="component" value="Unassembled WGS sequence"/>
</dbReference>
<reference evidence="4" key="1">
    <citation type="submission" date="2018-08" db="EMBL/GenBank/DDBJ databases">
        <title>Draft genome sequence of azole-resistant Aspergillus thermomutatus (Neosartorya pseudofischeri) strain HMR AF 39, isolated from a human nasal aspirate.</title>
        <authorList>
            <person name="Parent-Michaud M."/>
            <person name="Dufresne P.J."/>
            <person name="Fournier E."/>
            <person name="Martineau C."/>
            <person name="Moreira S."/>
            <person name="Perkins V."/>
            <person name="De Repentigny L."/>
            <person name="Dufresne S.F."/>
        </authorList>
    </citation>
    <scope>NUCLEOTIDE SEQUENCE [LARGE SCALE GENOMIC DNA]</scope>
    <source>
        <strain evidence="4">HMR AF 39</strain>
    </source>
</reference>
<dbReference type="EMBL" id="NKHU02000116">
    <property type="protein sequence ID" value="RHZ54014.1"/>
    <property type="molecule type" value="Genomic_DNA"/>
</dbReference>
<dbReference type="RefSeq" id="XP_026613826.1">
    <property type="nucleotide sequence ID" value="XM_026757446.1"/>
</dbReference>
<dbReference type="Pfam" id="PF24802">
    <property type="entry name" value="DUF7703"/>
    <property type="match status" value="1"/>
</dbReference>
<feature type="region of interest" description="Disordered" evidence="1">
    <location>
        <begin position="258"/>
        <end position="289"/>
    </location>
</feature>
<dbReference type="PANTHER" id="PTHR37013:SF7">
    <property type="entry name" value="INTEGRAL MEMBRANE PROTEIN"/>
    <property type="match status" value="1"/>
</dbReference>
<organism evidence="4 5">
    <name type="scientific">Aspergillus thermomutatus</name>
    <name type="common">Neosartorya pseudofischeri</name>
    <dbReference type="NCBI Taxonomy" id="41047"/>
    <lineage>
        <taxon>Eukaryota</taxon>
        <taxon>Fungi</taxon>
        <taxon>Dikarya</taxon>
        <taxon>Ascomycota</taxon>
        <taxon>Pezizomycotina</taxon>
        <taxon>Eurotiomycetes</taxon>
        <taxon>Eurotiomycetidae</taxon>
        <taxon>Eurotiales</taxon>
        <taxon>Aspergillaceae</taxon>
        <taxon>Aspergillus</taxon>
        <taxon>Aspergillus subgen. Fumigati</taxon>
    </lineage>
</organism>
<dbReference type="InterPro" id="IPR056120">
    <property type="entry name" value="DUF7703"/>
</dbReference>
<feature type="transmembrane region" description="Helical" evidence="2">
    <location>
        <begin position="53"/>
        <end position="76"/>
    </location>
</feature>
<feature type="compositionally biased region" description="Basic and acidic residues" evidence="1">
    <location>
        <begin position="277"/>
        <end position="288"/>
    </location>
</feature>
<evidence type="ECO:0000313" key="4">
    <source>
        <dbReference type="EMBL" id="RHZ54014.1"/>
    </source>
</evidence>
<evidence type="ECO:0000256" key="2">
    <source>
        <dbReference type="SAM" id="Phobius"/>
    </source>
</evidence>
<evidence type="ECO:0000259" key="3">
    <source>
        <dbReference type="Pfam" id="PF24802"/>
    </source>
</evidence>